<sequence length="227" mass="25536">MSFLSRGASLAEVAFRRQMLMSLEIPSKDYAYQWVMQWMVANRIHGSRHLGVETTYSKDAAGRQMAAFDFIPSPGRHWVRWRGNFILVDRARETKTVDMSTGAPWETLTLTALSLRPNVFQEILAEAKEAALAREEGMTIIYQCYGHEWRPFGTPKRIRPFDSVVLDTGVADQAIRSARSMLIFKTSYRASSGAPPGTSDRYLLHGPPGCGKPEGPFAHLPKMCHDD</sequence>
<organism evidence="2">
    <name type="scientific">Cladocopium goreaui</name>
    <dbReference type="NCBI Taxonomy" id="2562237"/>
    <lineage>
        <taxon>Eukaryota</taxon>
        <taxon>Sar</taxon>
        <taxon>Alveolata</taxon>
        <taxon>Dinophyceae</taxon>
        <taxon>Suessiales</taxon>
        <taxon>Symbiodiniaceae</taxon>
        <taxon>Cladocopium</taxon>
    </lineage>
</organism>
<dbReference type="EMBL" id="CAMXCT010000196">
    <property type="protein sequence ID" value="CAI3975322.1"/>
    <property type="molecule type" value="Genomic_DNA"/>
</dbReference>
<evidence type="ECO:0000313" key="2">
    <source>
        <dbReference type="EMBL" id="CAI3975322.1"/>
    </source>
</evidence>
<gene>
    <name evidence="2" type="ORF">C1SCF055_LOCUS3656</name>
</gene>
<dbReference type="EMBL" id="CAMXCT020000196">
    <property type="protein sequence ID" value="CAL1128697.1"/>
    <property type="molecule type" value="Genomic_DNA"/>
</dbReference>
<dbReference type="AlphaFoldDB" id="A0A9P1FIM3"/>
<reference evidence="3 4" key="2">
    <citation type="submission" date="2024-05" db="EMBL/GenBank/DDBJ databases">
        <authorList>
            <person name="Chen Y."/>
            <person name="Shah S."/>
            <person name="Dougan E. K."/>
            <person name="Thang M."/>
            <person name="Chan C."/>
        </authorList>
    </citation>
    <scope>NUCLEOTIDE SEQUENCE [LARGE SCALE GENOMIC DNA]</scope>
</reference>
<dbReference type="Proteomes" id="UP001152797">
    <property type="component" value="Unassembled WGS sequence"/>
</dbReference>
<reference evidence="2" key="1">
    <citation type="submission" date="2022-10" db="EMBL/GenBank/DDBJ databases">
        <authorList>
            <person name="Chen Y."/>
            <person name="Dougan E. K."/>
            <person name="Chan C."/>
            <person name="Rhodes N."/>
            <person name="Thang M."/>
        </authorList>
    </citation>
    <scope>NUCLEOTIDE SEQUENCE</scope>
</reference>
<dbReference type="InterPro" id="IPR014851">
    <property type="entry name" value="BCS1_N"/>
</dbReference>
<dbReference type="SMART" id="SM01024">
    <property type="entry name" value="BCS1_N"/>
    <property type="match status" value="1"/>
</dbReference>
<proteinExistence type="predicted"/>
<evidence type="ECO:0000313" key="3">
    <source>
        <dbReference type="EMBL" id="CAL4762634.1"/>
    </source>
</evidence>
<accession>A0A9P1FIM3</accession>
<name>A0A9P1FIM3_9DINO</name>
<dbReference type="Pfam" id="PF08740">
    <property type="entry name" value="BCS1_N"/>
    <property type="match status" value="1"/>
</dbReference>
<evidence type="ECO:0000313" key="4">
    <source>
        <dbReference type="Proteomes" id="UP001152797"/>
    </source>
</evidence>
<feature type="domain" description="BCS1 N-terminal" evidence="1">
    <location>
        <begin position="1"/>
        <end position="164"/>
    </location>
</feature>
<dbReference type="EMBL" id="CAMXCT030000196">
    <property type="protein sequence ID" value="CAL4762634.1"/>
    <property type="molecule type" value="Genomic_DNA"/>
</dbReference>
<keyword evidence="4" id="KW-1185">Reference proteome</keyword>
<evidence type="ECO:0000259" key="1">
    <source>
        <dbReference type="SMART" id="SM01024"/>
    </source>
</evidence>
<dbReference type="OrthoDB" id="10251412at2759"/>
<protein>
    <submittedName>
        <fullName evidence="3">Mitochondrial chaperone BCS1 (BCS1-like protein)</fullName>
    </submittedName>
</protein>
<comment type="caution">
    <text evidence="2">The sequence shown here is derived from an EMBL/GenBank/DDBJ whole genome shotgun (WGS) entry which is preliminary data.</text>
</comment>